<dbReference type="PANTHER" id="PTHR47040">
    <property type="entry name" value="OSJNBA0068L06.9 PROTEIN"/>
    <property type="match status" value="1"/>
</dbReference>
<feature type="compositionally biased region" description="Acidic residues" evidence="1">
    <location>
        <begin position="525"/>
        <end position="547"/>
    </location>
</feature>
<dbReference type="GO" id="GO:0004252">
    <property type="term" value="F:serine-type endopeptidase activity"/>
    <property type="evidence" value="ECO:0007669"/>
    <property type="project" value="InterPro"/>
</dbReference>
<dbReference type="Gene3D" id="2.10.109.10">
    <property type="entry name" value="Umud Fragment, subunit A"/>
    <property type="match status" value="1"/>
</dbReference>
<comment type="caution">
    <text evidence="3">The sequence shown here is derived from an EMBL/GenBank/DDBJ whole genome shotgun (WGS) entry which is preliminary data.</text>
</comment>
<keyword evidence="4" id="KW-1185">Reference proteome</keyword>
<name>A0AAV9E483_ACOCL</name>
<feature type="compositionally biased region" description="Polar residues" evidence="1">
    <location>
        <begin position="402"/>
        <end position="416"/>
    </location>
</feature>
<dbReference type="GO" id="GO:0006465">
    <property type="term" value="P:signal peptide processing"/>
    <property type="evidence" value="ECO:0007669"/>
    <property type="project" value="InterPro"/>
</dbReference>
<dbReference type="InterPro" id="IPR053307">
    <property type="entry name" value="Mitochondrial_IM_protease"/>
</dbReference>
<proteinExistence type="predicted"/>
<protein>
    <recommendedName>
        <fullName evidence="2">Rho termination factor-like N-terminal domain-containing protein</fullName>
    </recommendedName>
</protein>
<dbReference type="AlphaFoldDB" id="A0AAV9E483"/>
<reference evidence="3" key="2">
    <citation type="submission" date="2023-06" db="EMBL/GenBank/DDBJ databases">
        <authorList>
            <person name="Ma L."/>
            <person name="Liu K.-W."/>
            <person name="Li Z."/>
            <person name="Hsiao Y.-Y."/>
            <person name="Qi Y."/>
            <person name="Fu T."/>
            <person name="Tang G."/>
            <person name="Zhang D."/>
            <person name="Sun W.-H."/>
            <person name="Liu D.-K."/>
            <person name="Li Y."/>
            <person name="Chen G.-Z."/>
            <person name="Liu X.-D."/>
            <person name="Liao X.-Y."/>
            <person name="Jiang Y.-T."/>
            <person name="Yu X."/>
            <person name="Hao Y."/>
            <person name="Huang J."/>
            <person name="Zhao X.-W."/>
            <person name="Ke S."/>
            <person name="Chen Y.-Y."/>
            <person name="Wu W.-L."/>
            <person name="Hsu J.-L."/>
            <person name="Lin Y.-F."/>
            <person name="Huang M.-D."/>
            <person name="Li C.-Y."/>
            <person name="Huang L."/>
            <person name="Wang Z.-W."/>
            <person name="Zhao X."/>
            <person name="Zhong W.-Y."/>
            <person name="Peng D.-H."/>
            <person name="Ahmad S."/>
            <person name="Lan S."/>
            <person name="Zhang J.-S."/>
            <person name="Tsai W.-C."/>
            <person name="Van De Peer Y."/>
            <person name="Liu Z.-J."/>
        </authorList>
    </citation>
    <scope>NUCLEOTIDE SEQUENCE</scope>
    <source>
        <strain evidence="3">CP</strain>
        <tissue evidence="3">Leaves</tissue>
    </source>
</reference>
<dbReference type="GO" id="GO:0006353">
    <property type="term" value="P:DNA-templated transcription termination"/>
    <property type="evidence" value="ECO:0007669"/>
    <property type="project" value="InterPro"/>
</dbReference>
<dbReference type="Proteomes" id="UP001180020">
    <property type="component" value="Unassembled WGS sequence"/>
</dbReference>
<evidence type="ECO:0000313" key="3">
    <source>
        <dbReference type="EMBL" id="KAK1308209.1"/>
    </source>
</evidence>
<feature type="domain" description="Rho termination factor-like N-terminal" evidence="2">
    <location>
        <begin position="556"/>
        <end position="593"/>
    </location>
</feature>
<feature type="region of interest" description="Disordered" evidence="1">
    <location>
        <begin position="400"/>
        <end position="502"/>
    </location>
</feature>
<dbReference type="InterPro" id="IPR019533">
    <property type="entry name" value="Peptidase_S26"/>
</dbReference>
<evidence type="ECO:0000259" key="2">
    <source>
        <dbReference type="SMART" id="SM00959"/>
    </source>
</evidence>
<dbReference type="SUPFAM" id="SSF51306">
    <property type="entry name" value="LexA/Signal peptidase"/>
    <property type="match status" value="1"/>
</dbReference>
<dbReference type="InterPro" id="IPR011112">
    <property type="entry name" value="Rho-like_N"/>
</dbReference>
<gene>
    <name evidence="3" type="ORF">QJS10_CPA09g02047</name>
</gene>
<dbReference type="Pfam" id="PF07498">
    <property type="entry name" value="Rho_N"/>
    <property type="match status" value="1"/>
</dbReference>
<evidence type="ECO:0000256" key="1">
    <source>
        <dbReference type="SAM" id="MobiDB-lite"/>
    </source>
</evidence>
<sequence>MVSLVMWSRYLLHKLNYSVTLTMKNHKIGHIAGSQIKDSVWKNLFQGRLTFIHWNKGPEMEPTLAPQGGTLLVRKMPLANPKNVFVGDVVVLKDPEKPEDYLVRRLAAVEGQEMVSTDEKDTPFVLEEDECWVLADNDTLKPKEARDSRTLGPLSMSDIIGRVMYSMRSAVDHGPVQNSLGFSGLRGDLQLSHPSIWYSHTNLCFSASLPSCCACNSSHSAQVYVLSALQGYGLSERTCLPCSGVSGTAAISSYSCCGHYKLFPAFRILLRSKQRASFVCLADSNKRNPDFSRRNKQGHGFSRGNKNRQNPEKDSSEIPEEPELLASKNGPLLSLSGGARRQATSSPGQKEKEIVELFRKVQAQLRERAAIKEEKKIEAAQGGQGEKGTVDSLLKLLRKHSVSQGKQRISGGSSEGFNLDQPERGSPSLYDDEQNSNFLDSNNVASSVEFQDPVGPMRPPSNFRRKSPVPRMKFEPIISEGDEDVLGTPSKPVEKKKKSTKAVPAITNVQKELELPIIPDVHEEAFDDDEDRSEPYDDEEEVNVEAEEAEIVEPTDLSSLKLSELRAIAKSRGMKGYSKLKKGELVELLSEDGR</sequence>
<accession>A0AAV9E483</accession>
<dbReference type="InterPro" id="IPR036286">
    <property type="entry name" value="LexA/Signal_pep-like_sf"/>
</dbReference>
<dbReference type="PANTHER" id="PTHR47040:SF1">
    <property type="entry name" value="MITOCHONDRIAL ATP-INDEPENDENT INNER MEMBRANE PROTEASE SUBUNIT 2"/>
    <property type="match status" value="1"/>
</dbReference>
<feature type="region of interest" description="Disordered" evidence="1">
    <location>
        <begin position="519"/>
        <end position="547"/>
    </location>
</feature>
<evidence type="ECO:0000313" key="4">
    <source>
        <dbReference type="Proteomes" id="UP001180020"/>
    </source>
</evidence>
<reference evidence="3" key="1">
    <citation type="journal article" date="2023" name="Nat. Commun.">
        <title>Diploid and tetraploid genomes of Acorus and the evolution of monocots.</title>
        <authorList>
            <person name="Ma L."/>
            <person name="Liu K.W."/>
            <person name="Li Z."/>
            <person name="Hsiao Y.Y."/>
            <person name="Qi Y."/>
            <person name="Fu T."/>
            <person name="Tang G.D."/>
            <person name="Zhang D."/>
            <person name="Sun W.H."/>
            <person name="Liu D.K."/>
            <person name="Li Y."/>
            <person name="Chen G.Z."/>
            <person name="Liu X.D."/>
            <person name="Liao X.Y."/>
            <person name="Jiang Y.T."/>
            <person name="Yu X."/>
            <person name="Hao Y."/>
            <person name="Huang J."/>
            <person name="Zhao X.W."/>
            <person name="Ke S."/>
            <person name="Chen Y.Y."/>
            <person name="Wu W.L."/>
            <person name="Hsu J.L."/>
            <person name="Lin Y.F."/>
            <person name="Huang M.D."/>
            <person name="Li C.Y."/>
            <person name="Huang L."/>
            <person name="Wang Z.W."/>
            <person name="Zhao X."/>
            <person name="Zhong W.Y."/>
            <person name="Peng D.H."/>
            <person name="Ahmad S."/>
            <person name="Lan S."/>
            <person name="Zhang J.S."/>
            <person name="Tsai W.C."/>
            <person name="Van de Peer Y."/>
            <person name="Liu Z.J."/>
        </authorList>
    </citation>
    <scope>NUCLEOTIDE SEQUENCE</scope>
    <source>
        <strain evidence="3">CP</strain>
    </source>
</reference>
<feature type="compositionally biased region" description="Polar residues" evidence="1">
    <location>
        <begin position="435"/>
        <end position="449"/>
    </location>
</feature>
<dbReference type="EMBL" id="JAUJYO010000009">
    <property type="protein sequence ID" value="KAK1308209.1"/>
    <property type="molecule type" value="Genomic_DNA"/>
</dbReference>
<dbReference type="CDD" id="cd06530">
    <property type="entry name" value="S26_SPase_I"/>
    <property type="match status" value="1"/>
</dbReference>
<dbReference type="SMART" id="SM00959">
    <property type="entry name" value="Rho_N"/>
    <property type="match status" value="1"/>
</dbReference>
<feature type="region of interest" description="Disordered" evidence="1">
    <location>
        <begin position="289"/>
        <end position="351"/>
    </location>
</feature>
<organism evidence="3 4">
    <name type="scientific">Acorus calamus</name>
    <name type="common">Sweet flag</name>
    <dbReference type="NCBI Taxonomy" id="4465"/>
    <lineage>
        <taxon>Eukaryota</taxon>
        <taxon>Viridiplantae</taxon>
        <taxon>Streptophyta</taxon>
        <taxon>Embryophyta</taxon>
        <taxon>Tracheophyta</taxon>
        <taxon>Spermatophyta</taxon>
        <taxon>Magnoliopsida</taxon>
        <taxon>Liliopsida</taxon>
        <taxon>Acoraceae</taxon>
        <taxon>Acorus</taxon>
    </lineage>
</organism>